<keyword evidence="4" id="KW-1185">Reference proteome</keyword>
<evidence type="ECO:0000313" key="3">
    <source>
        <dbReference type="EMBL" id="GGP18973.1"/>
    </source>
</evidence>
<dbReference type="EMBL" id="BMLX01000001">
    <property type="protein sequence ID" value="GGP18973.1"/>
    <property type="molecule type" value="Genomic_DNA"/>
</dbReference>
<organism evidence="3 4">
    <name type="scientific">Silvimonas iriomotensis</name>
    <dbReference type="NCBI Taxonomy" id="449662"/>
    <lineage>
        <taxon>Bacteria</taxon>
        <taxon>Pseudomonadati</taxon>
        <taxon>Pseudomonadota</taxon>
        <taxon>Betaproteobacteria</taxon>
        <taxon>Neisseriales</taxon>
        <taxon>Chitinibacteraceae</taxon>
        <taxon>Silvimonas</taxon>
    </lineage>
</organism>
<reference evidence="4" key="1">
    <citation type="journal article" date="2019" name="Int. J. Syst. Evol. Microbiol.">
        <title>The Global Catalogue of Microorganisms (GCM) 10K type strain sequencing project: providing services to taxonomists for standard genome sequencing and annotation.</title>
        <authorList>
            <consortium name="The Broad Institute Genomics Platform"/>
            <consortium name="The Broad Institute Genome Sequencing Center for Infectious Disease"/>
            <person name="Wu L."/>
            <person name="Ma J."/>
        </authorList>
    </citation>
    <scope>NUCLEOTIDE SEQUENCE [LARGE SCALE GENOMIC DNA]</scope>
    <source>
        <strain evidence="4">CGMCC 1.8859</strain>
    </source>
</reference>
<feature type="region of interest" description="Disordered" evidence="1">
    <location>
        <begin position="566"/>
        <end position="656"/>
    </location>
</feature>
<comment type="caution">
    <text evidence="3">The sequence shown here is derived from an EMBL/GenBank/DDBJ whole genome shotgun (WGS) entry which is preliminary data.</text>
</comment>
<name>A0ABQ2P5Z8_9NEIS</name>
<dbReference type="InterPro" id="IPR046535">
    <property type="entry name" value="DUF6600"/>
</dbReference>
<protein>
    <submittedName>
        <fullName evidence="3">Proline-rich exported protein</fullName>
    </submittedName>
</protein>
<feature type="compositionally biased region" description="Polar residues" evidence="1">
    <location>
        <begin position="621"/>
        <end position="630"/>
    </location>
</feature>
<feature type="compositionally biased region" description="Basic and acidic residues" evidence="1">
    <location>
        <begin position="631"/>
        <end position="656"/>
    </location>
</feature>
<accession>A0ABQ2P5Z8</accession>
<feature type="chain" id="PRO_5045354266" evidence="2">
    <location>
        <begin position="24"/>
        <end position="656"/>
    </location>
</feature>
<dbReference type="PANTHER" id="PTHR38731">
    <property type="entry name" value="LIPL45-RELATED LIPOPROTEIN-RELATED"/>
    <property type="match status" value="1"/>
</dbReference>
<feature type="signal peptide" evidence="2">
    <location>
        <begin position="1"/>
        <end position="23"/>
    </location>
</feature>
<gene>
    <name evidence="3" type="ORF">GCM10010970_08310</name>
</gene>
<evidence type="ECO:0000313" key="4">
    <source>
        <dbReference type="Proteomes" id="UP000637267"/>
    </source>
</evidence>
<feature type="compositionally biased region" description="Low complexity" evidence="1">
    <location>
        <begin position="569"/>
        <end position="602"/>
    </location>
</feature>
<evidence type="ECO:0000256" key="2">
    <source>
        <dbReference type="SAM" id="SignalP"/>
    </source>
</evidence>
<sequence length="656" mass="70926">MTRSHLLCSLALVASLFAGHALADDPPSEVARLNDADGNVTFAPAGSNDWAYAPINRPMTTGDQLWVDRGGRAELHTGATALRLGDQTSLSFLALDDNNTQLKVTQGTLGLRVRNLYNGQHIEVDTPNLAFTINAPGEYRLDVDPDGNSTRVTVRRGNGTALGSNGNSFNLHDGDQISWGGTDLQELAASVNPPYDPFDQWTQGRDHHEDQSVSARYVPRDVTGYESLDDNGTWQTVVDYGPVWVPHTTIVGWAPYRFGHWVWIAPWGWTWVDDAPWGFAPFHYGRWAYIGSSWCWVPGRPAPRPVYAPALVAFAGGVNASVHITIGGGPGVAWLPLGPGEAYHPAYVSSPTYVTNINRTTVINNVTVNKTVYVNQAAPNAINGMAANNFVHGRPVQAAVATFQPQQFAHAQFNNAPGVAPVAQSMVGNAKPAAAVRDAHFNRPVISTRTPPQPFAAHDDLASRYATHGAVPGAGPALVAHANAPAPQVNLVKGGDNHPANNAPARPPQAQPAPQPAPVQSQHATPPEQRPVAPGNNVPHPPSNPRDQDAAQNHPVAALQAHERGNPFQRPSEQPQPRQQDRAPQPQPQQLQQSQPRQQAEAPRPPQATMNPQPVMHDNRPTAQGKPQQTHGDERHPDVQHHHAPPKEEPQHKEQQ</sequence>
<evidence type="ECO:0000256" key="1">
    <source>
        <dbReference type="SAM" id="MobiDB-lite"/>
    </source>
</evidence>
<dbReference type="PANTHER" id="PTHR38731:SF3">
    <property type="entry name" value="BLL6125 PROTEIN"/>
    <property type="match status" value="1"/>
</dbReference>
<dbReference type="Pfam" id="PF20245">
    <property type="entry name" value="DUF6600"/>
    <property type="match status" value="1"/>
</dbReference>
<dbReference type="RefSeq" id="WP_188702614.1">
    <property type="nucleotide sequence ID" value="NZ_BMLX01000001.1"/>
</dbReference>
<dbReference type="Proteomes" id="UP000637267">
    <property type="component" value="Unassembled WGS sequence"/>
</dbReference>
<feature type="region of interest" description="Disordered" evidence="1">
    <location>
        <begin position="488"/>
        <end position="553"/>
    </location>
</feature>
<feature type="compositionally biased region" description="Pro residues" evidence="1">
    <location>
        <begin position="505"/>
        <end position="517"/>
    </location>
</feature>
<proteinExistence type="predicted"/>
<keyword evidence="2" id="KW-0732">Signal</keyword>